<dbReference type="EMBL" id="CAXLJM020000048">
    <property type="protein sequence ID" value="CAL8112373.1"/>
    <property type="molecule type" value="Genomic_DNA"/>
</dbReference>
<evidence type="ECO:0000313" key="3">
    <source>
        <dbReference type="Proteomes" id="UP001642540"/>
    </source>
</evidence>
<gene>
    <name evidence="2" type="ORF">ODALV1_LOCUS15618</name>
</gene>
<dbReference type="Proteomes" id="UP001642540">
    <property type="component" value="Unassembled WGS sequence"/>
</dbReference>
<keyword evidence="3" id="KW-1185">Reference proteome</keyword>
<dbReference type="InterPro" id="IPR001810">
    <property type="entry name" value="F-box_dom"/>
</dbReference>
<comment type="caution">
    <text evidence="2">The sequence shown here is derived from an EMBL/GenBank/DDBJ whole genome shotgun (WGS) entry which is preliminary data.</text>
</comment>
<accession>A0ABP1QWR2</accession>
<feature type="domain" description="F-box" evidence="1">
    <location>
        <begin position="36"/>
        <end position="76"/>
    </location>
</feature>
<organism evidence="2 3">
    <name type="scientific">Orchesella dallaii</name>
    <dbReference type="NCBI Taxonomy" id="48710"/>
    <lineage>
        <taxon>Eukaryota</taxon>
        <taxon>Metazoa</taxon>
        <taxon>Ecdysozoa</taxon>
        <taxon>Arthropoda</taxon>
        <taxon>Hexapoda</taxon>
        <taxon>Collembola</taxon>
        <taxon>Entomobryomorpha</taxon>
        <taxon>Entomobryoidea</taxon>
        <taxon>Orchesellidae</taxon>
        <taxon>Orchesellinae</taxon>
        <taxon>Orchesella</taxon>
    </lineage>
</organism>
<dbReference type="SUPFAM" id="SSF52047">
    <property type="entry name" value="RNI-like"/>
    <property type="match status" value="1"/>
</dbReference>
<reference evidence="2 3" key="1">
    <citation type="submission" date="2024-08" db="EMBL/GenBank/DDBJ databases">
        <authorList>
            <person name="Cucini C."/>
            <person name="Frati F."/>
        </authorList>
    </citation>
    <scope>NUCLEOTIDE SEQUENCE [LARGE SCALE GENOMIC DNA]</scope>
</reference>
<protein>
    <recommendedName>
        <fullName evidence="1">F-box domain-containing protein</fullName>
    </recommendedName>
</protein>
<proteinExistence type="predicted"/>
<dbReference type="Pfam" id="PF00646">
    <property type="entry name" value="F-box"/>
    <property type="match status" value="1"/>
</dbReference>
<evidence type="ECO:0000259" key="1">
    <source>
        <dbReference type="SMART" id="SM00256"/>
    </source>
</evidence>
<name>A0ABP1QWR2_9HEXA</name>
<dbReference type="SMART" id="SM00256">
    <property type="entry name" value="FBOX"/>
    <property type="match status" value="1"/>
</dbReference>
<evidence type="ECO:0000313" key="2">
    <source>
        <dbReference type="EMBL" id="CAL8112373.1"/>
    </source>
</evidence>
<sequence length="478" mass="54607">MEEKEMKTGIHFVNPAPAPMEVEPTEAPIMGSWDSLPPELQEIILGKVDTSKDFFNIRLVHPKWRDFVDSYLEQQCLSVWTTWNPFADRFSSPRSLLHFIPVMTPVPVWVGTPSNDLRLIAEWNHRSLPLVENPKLGSPFPGSSIHITAECKYPGAWHPYLAPNTMTMAKDLCLNYGHYFTSIILSEFNNGLELLCDILVNLTNLKALTVNNVMLASSSTDDLPTLPPLPNLTHLKIFSLTSGVSQLLLNAYSGQLVSLETSIFIRRCVQPFNNLKELKLQANIKPNLSFPQLGPNPFPVLQNFSVIHSSQTFEWKELIEQVDSLPRTLVNFHLDVKVKKEVEEEEMEMDGFVKNPNYYEQEVVVPNNFTEVTTLSLFFPQNRREAVKIGTMILPKFPNITELNLVRFQYDYVESLEEVDGIWAHRYDTDSKTVVRRVEAAGQFLRVCPKLKKIKVHLRGDNSGYYVFYKDDFGEGVE</sequence>